<keyword evidence="4" id="KW-0547">Nucleotide-binding</keyword>
<evidence type="ECO:0000259" key="12">
    <source>
        <dbReference type="Pfam" id="PF02769"/>
    </source>
</evidence>
<keyword evidence="8" id="KW-0809">Transit peptide</keyword>
<organism evidence="14 15">
    <name type="scientific">Neptunomonas antarctica</name>
    <dbReference type="NCBI Taxonomy" id="619304"/>
    <lineage>
        <taxon>Bacteria</taxon>
        <taxon>Pseudomonadati</taxon>
        <taxon>Pseudomonadota</taxon>
        <taxon>Gammaproteobacteria</taxon>
        <taxon>Oceanospirillales</taxon>
        <taxon>Oceanospirillaceae</taxon>
        <taxon>Neptunomonas</taxon>
    </lineage>
</organism>
<dbReference type="InterPro" id="IPR010918">
    <property type="entry name" value="PurM-like_C_dom"/>
</dbReference>
<dbReference type="Pfam" id="PF07992">
    <property type="entry name" value="Pyr_redox_2"/>
    <property type="match status" value="1"/>
</dbReference>
<dbReference type="Gene3D" id="3.90.650.10">
    <property type="entry name" value="PurM-like C-terminal domain"/>
    <property type="match status" value="1"/>
</dbReference>
<dbReference type="InterPro" id="IPR023753">
    <property type="entry name" value="FAD/NAD-binding_dom"/>
</dbReference>
<keyword evidence="3" id="KW-0808">Transferase</keyword>
<dbReference type="Pfam" id="PF02769">
    <property type="entry name" value="AIRS_C"/>
    <property type="match status" value="1"/>
</dbReference>
<dbReference type="InterPro" id="IPR016188">
    <property type="entry name" value="PurM-like_N"/>
</dbReference>
<dbReference type="Pfam" id="PF00586">
    <property type="entry name" value="AIRS"/>
    <property type="match status" value="1"/>
</dbReference>
<comment type="cofactor">
    <cofactor evidence="1">
        <name>FAD</name>
        <dbReference type="ChEBI" id="CHEBI:57692"/>
    </cofactor>
</comment>
<dbReference type="SUPFAM" id="SSF51905">
    <property type="entry name" value="FAD/NAD(P)-binding domain"/>
    <property type="match status" value="1"/>
</dbReference>
<dbReference type="Gene3D" id="3.30.1330.10">
    <property type="entry name" value="PurM-like, N-terminal domain"/>
    <property type="match status" value="1"/>
</dbReference>
<protein>
    <submittedName>
        <fullName evidence="14">Selenophosphate synthase</fullName>
    </submittedName>
</protein>
<dbReference type="PROSITE" id="PS00018">
    <property type="entry name" value="EF_HAND_1"/>
    <property type="match status" value="1"/>
</dbReference>
<dbReference type="GO" id="GO:0016301">
    <property type="term" value="F:kinase activity"/>
    <property type="evidence" value="ECO:0007669"/>
    <property type="project" value="UniProtKB-KW"/>
</dbReference>
<evidence type="ECO:0000313" key="15">
    <source>
        <dbReference type="Proteomes" id="UP000185999"/>
    </source>
</evidence>
<dbReference type="STRING" id="619304.SAMN05421760_105290"/>
<keyword evidence="5" id="KW-0418">Kinase</keyword>
<dbReference type="InterPro" id="IPR017584">
    <property type="entry name" value="Pyridine_nucleo_diS_OxRdtase_N"/>
</dbReference>
<keyword evidence="10" id="KW-0711">Selenium</keyword>
<dbReference type="EMBL" id="FTOE01000005">
    <property type="protein sequence ID" value="SIS82739.1"/>
    <property type="molecule type" value="Genomic_DNA"/>
</dbReference>
<dbReference type="PANTHER" id="PTHR42913">
    <property type="entry name" value="APOPTOSIS-INDUCING FACTOR 1"/>
    <property type="match status" value="1"/>
</dbReference>
<evidence type="ECO:0000256" key="3">
    <source>
        <dbReference type="ARBA" id="ARBA00022679"/>
    </source>
</evidence>
<dbReference type="SUPFAM" id="SSF55326">
    <property type="entry name" value="PurM N-terminal domain-like"/>
    <property type="match status" value="1"/>
</dbReference>
<dbReference type="Proteomes" id="UP000185999">
    <property type="component" value="Unassembled WGS sequence"/>
</dbReference>
<keyword evidence="2" id="KW-0285">Flavoprotein</keyword>
<dbReference type="InterPro" id="IPR036676">
    <property type="entry name" value="PurM-like_C_sf"/>
</dbReference>
<gene>
    <name evidence="14" type="ORF">SAMN05421760_105290</name>
</gene>
<dbReference type="InterPro" id="IPR036188">
    <property type="entry name" value="FAD/NAD-bd_sf"/>
</dbReference>
<sequence>MHEHDLVFIGGGHTHSLVLRMLAMKPIKNVRLTLITDTLLTPYSGMLPGYIAGHYSLAETHLDLNKLCKAAQVRLIHGRVNGIDLANKTIQLENQASIGYDKVSINTGSTPNVSIAGAREFGVGVKPVSQLTATWQKLLAQKNQQGTPHWAVIGGGAAGIEMVLAIAHRFRQAGDTLKLSLIQSSATLLPGYHRNVQKQVATALKQYGIELITGFRVSRVTKNAIESNAGKTLSIDQSIWCTPATAPAWPALAGLDTDESGFIAVNEFLQSTSHQNVFACGDVATMVTSPRPKAGVYAVRSAPFLTKNLTAAFSRQTMQPVSLQTDFLSLISLGGKSAVGQRGWFSVSGEWVWRWKDQIDQKFMALFSKNLPAMPTMDNEPMHCGGCGSKIGPALLSDTLKELSIFPNKHFDTDLTQAEDAAVAAVINNTSLLQSIDGFRSFSDDYYKLGIAATHHAVNDLYAMGVQPCSAQVWANLKFEHPRLIKRDFKRLMQGVTETLLQHDTTLVGGHSTEGIETHLALVVNGVGKSPWQKNSLQEGDWLLLNKPLGTGIVLAADTQGVATTESIEALWCHLLQSNRAFFLAIKNKKIHAATDVTGFGLIGHLLEMLKGTPYSVKITTGNVALISGALELSRQGVASTLMPQLIWMLDQCDTDNIDIAMTKCLLDPQTNGGLLVSVTANVGREIMANTDAVKIGEVCSAEGDAKIILLK</sequence>
<dbReference type="InterPro" id="IPR036921">
    <property type="entry name" value="PurM-like_N_sf"/>
</dbReference>
<keyword evidence="9" id="KW-0560">Oxidoreductase</keyword>
<keyword evidence="6" id="KW-0274">FAD</keyword>
<reference evidence="15" key="1">
    <citation type="submission" date="2017-01" db="EMBL/GenBank/DDBJ databases">
        <authorList>
            <person name="Varghese N."/>
            <person name="Submissions S."/>
        </authorList>
    </citation>
    <scope>NUCLEOTIDE SEQUENCE [LARGE SCALE GENOMIC DNA]</scope>
    <source>
        <strain evidence="15">DSM 22306</strain>
    </source>
</reference>
<evidence type="ECO:0000256" key="4">
    <source>
        <dbReference type="ARBA" id="ARBA00022741"/>
    </source>
</evidence>
<evidence type="ECO:0000256" key="2">
    <source>
        <dbReference type="ARBA" id="ARBA00022630"/>
    </source>
</evidence>
<keyword evidence="7" id="KW-0067">ATP-binding</keyword>
<evidence type="ECO:0000256" key="6">
    <source>
        <dbReference type="ARBA" id="ARBA00022827"/>
    </source>
</evidence>
<evidence type="ECO:0000256" key="8">
    <source>
        <dbReference type="ARBA" id="ARBA00022946"/>
    </source>
</evidence>
<evidence type="ECO:0000256" key="1">
    <source>
        <dbReference type="ARBA" id="ARBA00001974"/>
    </source>
</evidence>
<dbReference type="Gene3D" id="3.50.50.100">
    <property type="match status" value="1"/>
</dbReference>
<evidence type="ECO:0000256" key="9">
    <source>
        <dbReference type="ARBA" id="ARBA00023002"/>
    </source>
</evidence>
<dbReference type="SUPFAM" id="SSF56042">
    <property type="entry name" value="PurM C-terminal domain-like"/>
    <property type="match status" value="1"/>
</dbReference>
<evidence type="ECO:0000259" key="11">
    <source>
        <dbReference type="Pfam" id="PF00586"/>
    </source>
</evidence>
<feature type="domain" description="PurM-like N-terminal" evidence="11">
    <location>
        <begin position="419"/>
        <end position="527"/>
    </location>
</feature>
<evidence type="ECO:0000256" key="10">
    <source>
        <dbReference type="ARBA" id="ARBA00023266"/>
    </source>
</evidence>
<dbReference type="InterPro" id="IPR004536">
    <property type="entry name" value="SPS/SelD"/>
</dbReference>
<dbReference type="GO" id="GO:0019646">
    <property type="term" value="P:aerobic electron transport chain"/>
    <property type="evidence" value="ECO:0007669"/>
    <property type="project" value="TreeGrafter"/>
</dbReference>
<dbReference type="OrthoDB" id="9767928at2"/>
<proteinExistence type="predicted"/>
<accession>A0A1N7M9T3</accession>
<keyword evidence="15" id="KW-1185">Reference proteome</keyword>
<dbReference type="NCBIfam" id="TIGR03169">
    <property type="entry name" value="Nterm_to_SelD"/>
    <property type="match status" value="1"/>
</dbReference>
<name>A0A1N7M9T3_9GAMM</name>
<dbReference type="InterPro" id="IPR018247">
    <property type="entry name" value="EF_Hand_1_Ca_BS"/>
</dbReference>
<evidence type="ECO:0000256" key="5">
    <source>
        <dbReference type="ARBA" id="ARBA00022777"/>
    </source>
</evidence>
<evidence type="ECO:0000313" key="14">
    <source>
        <dbReference type="EMBL" id="SIS82739.1"/>
    </source>
</evidence>
<dbReference type="InterPro" id="IPR051169">
    <property type="entry name" value="NADH-Q_oxidoreductase"/>
</dbReference>
<dbReference type="GO" id="GO:0005524">
    <property type="term" value="F:ATP binding"/>
    <property type="evidence" value="ECO:0007669"/>
    <property type="project" value="UniProtKB-KW"/>
</dbReference>
<dbReference type="PANTHER" id="PTHR42913:SF9">
    <property type="entry name" value="SLR1591 PROTEIN"/>
    <property type="match status" value="1"/>
</dbReference>
<feature type="domain" description="FAD/NAD(P)-binding" evidence="13">
    <location>
        <begin position="5"/>
        <end position="300"/>
    </location>
</feature>
<dbReference type="NCBIfam" id="TIGR00476">
    <property type="entry name" value="selD"/>
    <property type="match status" value="1"/>
</dbReference>
<dbReference type="AlphaFoldDB" id="A0A1N7M9T3"/>
<dbReference type="CDD" id="cd02195">
    <property type="entry name" value="SelD"/>
    <property type="match status" value="1"/>
</dbReference>
<dbReference type="RefSeq" id="WP_054340314.1">
    <property type="nucleotide sequence ID" value="NZ_FTOE01000005.1"/>
</dbReference>
<dbReference type="GO" id="GO:0003955">
    <property type="term" value="F:NAD(P)H dehydrogenase (quinone) activity"/>
    <property type="evidence" value="ECO:0007669"/>
    <property type="project" value="TreeGrafter"/>
</dbReference>
<evidence type="ECO:0000259" key="13">
    <source>
        <dbReference type="Pfam" id="PF07992"/>
    </source>
</evidence>
<feature type="domain" description="PurM-like C-terminal" evidence="12">
    <location>
        <begin position="538"/>
        <end position="702"/>
    </location>
</feature>
<evidence type="ECO:0000256" key="7">
    <source>
        <dbReference type="ARBA" id="ARBA00022840"/>
    </source>
</evidence>